<dbReference type="Pfam" id="PF13532">
    <property type="entry name" value="2OG-FeII_Oxy_2"/>
    <property type="match status" value="1"/>
</dbReference>
<dbReference type="GO" id="GO:0035516">
    <property type="term" value="F:broad specificity oxidative DNA demethylase activity"/>
    <property type="evidence" value="ECO:0007669"/>
    <property type="project" value="TreeGrafter"/>
</dbReference>
<dbReference type="Gene3D" id="2.60.120.590">
    <property type="entry name" value="Alpha-ketoglutarate-dependent dioxygenase AlkB-like"/>
    <property type="match status" value="1"/>
</dbReference>
<dbReference type="InterPro" id="IPR027450">
    <property type="entry name" value="AlkB-like"/>
</dbReference>
<evidence type="ECO:0000256" key="2">
    <source>
        <dbReference type="ARBA" id="ARBA00022723"/>
    </source>
</evidence>
<comment type="similarity">
    <text evidence="1">Belongs to the alkB family.</text>
</comment>
<evidence type="ECO:0000313" key="9">
    <source>
        <dbReference type="EMBL" id="GFR42305.1"/>
    </source>
</evidence>
<dbReference type="InterPro" id="IPR004574">
    <property type="entry name" value="Alkb"/>
</dbReference>
<dbReference type="AlphaFoldDB" id="A0AAD3HJ59"/>
<dbReference type="SUPFAM" id="SSF51197">
    <property type="entry name" value="Clavaminate synthase-like"/>
    <property type="match status" value="1"/>
</dbReference>
<feature type="binding site" evidence="6">
    <location>
        <position position="306"/>
    </location>
    <ligand>
        <name>Fe cation</name>
        <dbReference type="ChEBI" id="CHEBI:24875"/>
        <note>catalytic</note>
    </ligand>
</feature>
<feature type="binding site" evidence="6">
    <location>
        <position position="304"/>
    </location>
    <ligand>
        <name>Fe cation</name>
        <dbReference type="ChEBI" id="CHEBI:24875"/>
        <note>catalytic</note>
    </ligand>
</feature>
<dbReference type="PROSITE" id="PS51471">
    <property type="entry name" value="FE2OG_OXY"/>
    <property type="match status" value="1"/>
</dbReference>
<sequence>HRYPEPAVLQQQQQPKAEPLLQAAPCGGVAGAAASAPVAPAAAPAAVSASPCPAASSAPRPLGCHQDQQSERCLHPQPPLQQRRQQQEGGQTQAEAQSGCCHAGGAGRSCAGGQEDGGEGVEGCVRQGNDGGHDSNAASTSCCGSGGAPLEASRVTCAASRACSQGDACSGQACSAGGCGAASSGGGGSCSVPSFEEAWSAGGAGPAAEQLMRKLRWATLGPQFDWSERQYDFTRAYRPLPGSLESIALRMARVAREAETLAGAAAAADGAAAAASANAAVFREYKPDAAIVNFYQQGDVLGGHLDDVERDMGQPIVSVSLGCPAVFLMGGPSKQQPPTALLLRGGDVLVLAGQARRCYHGVPRILEPLDDCQPGAARDGGVAGTAGGTDSAVQAYMRCARINISIRAVC</sequence>
<evidence type="ECO:0000259" key="8">
    <source>
        <dbReference type="PROSITE" id="PS51471"/>
    </source>
</evidence>
<evidence type="ECO:0000256" key="4">
    <source>
        <dbReference type="ARBA" id="ARBA00023002"/>
    </source>
</evidence>
<feature type="binding site" evidence="6">
    <location>
        <position position="360"/>
    </location>
    <ligand>
        <name>Fe cation</name>
        <dbReference type="ChEBI" id="CHEBI:24875"/>
        <note>catalytic</note>
    </ligand>
</feature>
<gene>
    <name evidence="9" type="ORF">Agub_g3205</name>
</gene>
<protein>
    <recommendedName>
        <fullName evidence="8">Fe2OG dioxygenase domain-containing protein</fullName>
    </recommendedName>
</protein>
<dbReference type="EMBL" id="BMAR01000003">
    <property type="protein sequence ID" value="GFR42305.1"/>
    <property type="molecule type" value="Genomic_DNA"/>
</dbReference>
<feature type="domain" description="Fe2OG dioxygenase" evidence="8">
    <location>
        <begin position="286"/>
        <end position="410"/>
    </location>
</feature>
<proteinExistence type="inferred from homology"/>
<dbReference type="GO" id="GO:0035515">
    <property type="term" value="F:oxidative RNA demethylase activity"/>
    <property type="evidence" value="ECO:0007669"/>
    <property type="project" value="TreeGrafter"/>
</dbReference>
<feature type="compositionally biased region" description="Low complexity" evidence="7">
    <location>
        <begin position="29"/>
        <end position="59"/>
    </location>
</feature>
<organism evidence="9 10">
    <name type="scientific">Astrephomene gubernaculifera</name>
    <dbReference type="NCBI Taxonomy" id="47775"/>
    <lineage>
        <taxon>Eukaryota</taxon>
        <taxon>Viridiplantae</taxon>
        <taxon>Chlorophyta</taxon>
        <taxon>core chlorophytes</taxon>
        <taxon>Chlorophyceae</taxon>
        <taxon>CS clade</taxon>
        <taxon>Chlamydomonadales</taxon>
        <taxon>Astrephomenaceae</taxon>
        <taxon>Astrephomene</taxon>
    </lineage>
</organism>
<evidence type="ECO:0000256" key="1">
    <source>
        <dbReference type="ARBA" id="ARBA00007879"/>
    </source>
</evidence>
<feature type="region of interest" description="Disordered" evidence="7">
    <location>
        <begin position="1"/>
        <end position="20"/>
    </location>
</feature>
<dbReference type="InterPro" id="IPR005123">
    <property type="entry name" value="Oxoglu/Fe-dep_dioxygenase_dom"/>
</dbReference>
<accession>A0AAD3HJ59</accession>
<keyword evidence="3" id="KW-0223">Dioxygenase</keyword>
<reference evidence="9 10" key="1">
    <citation type="journal article" date="2021" name="Sci. Rep.">
        <title>Genome sequencing of the multicellular alga Astrephomene provides insights into convergent evolution of germ-soma differentiation.</title>
        <authorList>
            <person name="Yamashita S."/>
            <person name="Yamamoto K."/>
            <person name="Matsuzaki R."/>
            <person name="Suzuki S."/>
            <person name="Yamaguchi H."/>
            <person name="Hirooka S."/>
            <person name="Minakuchi Y."/>
            <person name="Miyagishima S."/>
            <person name="Kawachi M."/>
            <person name="Toyoda A."/>
            <person name="Nozaki H."/>
        </authorList>
    </citation>
    <scope>NUCLEOTIDE SEQUENCE [LARGE SCALE GENOMIC DNA]</scope>
    <source>
        <strain evidence="9 10">NIES-4017</strain>
    </source>
</reference>
<keyword evidence="5 6" id="KW-0408">Iron</keyword>
<evidence type="ECO:0000256" key="5">
    <source>
        <dbReference type="ARBA" id="ARBA00023004"/>
    </source>
</evidence>
<dbReference type="GO" id="GO:0035513">
    <property type="term" value="P:oxidative RNA demethylation"/>
    <property type="evidence" value="ECO:0007669"/>
    <property type="project" value="TreeGrafter"/>
</dbReference>
<dbReference type="InterPro" id="IPR037151">
    <property type="entry name" value="AlkB-like_sf"/>
</dbReference>
<feature type="region of interest" description="Disordered" evidence="7">
    <location>
        <begin position="29"/>
        <end position="72"/>
    </location>
</feature>
<evidence type="ECO:0000256" key="7">
    <source>
        <dbReference type="SAM" id="MobiDB-lite"/>
    </source>
</evidence>
<evidence type="ECO:0000256" key="3">
    <source>
        <dbReference type="ARBA" id="ARBA00022964"/>
    </source>
</evidence>
<evidence type="ECO:0000256" key="6">
    <source>
        <dbReference type="PIRSR" id="PIRSR604574-2"/>
    </source>
</evidence>
<dbReference type="GO" id="GO:0005737">
    <property type="term" value="C:cytoplasm"/>
    <property type="evidence" value="ECO:0007669"/>
    <property type="project" value="TreeGrafter"/>
</dbReference>
<dbReference type="PANTHER" id="PTHR16557">
    <property type="entry name" value="ALKYLATED DNA REPAIR PROTEIN ALKB-RELATED"/>
    <property type="match status" value="1"/>
</dbReference>
<comment type="cofactor">
    <cofactor evidence="6">
        <name>Fe(2+)</name>
        <dbReference type="ChEBI" id="CHEBI:29033"/>
    </cofactor>
    <text evidence="6">Binds 1 Fe(2+) ion per subunit.</text>
</comment>
<keyword evidence="2 6" id="KW-0479">Metal-binding</keyword>
<keyword evidence="10" id="KW-1185">Reference proteome</keyword>
<dbReference type="GO" id="GO:0008198">
    <property type="term" value="F:ferrous iron binding"/>
    <property type="evidence" value="ECO:0007669"/>
    <property type="project" value="TreeGrafter"/>
</dbReference>
<dbReference type="PANTHER" id="PTHR16557:SF11">
    <property type="entry name" value="ALPHA-KETOGLUTARATE-DEPENDENT DIOXYGENASE ALKB"/>
    <property type="match status" value="1"/>
</dbReference>
<evidence type="ECO:0000313" key="10">
    <source>
        <dbReference type="Proteomes" id="UP001054857"/>
    </source>
</evidence>
<keyword evidence="4" id="KW-0560">Oxidoreductase</keyword>
<feature type="non-terminal residue" evidence="9">
    <location>
        <position position="410"/>
    </location>
</feature>
<name>A0AAD3HJ59_9CHLO</name>
<dbReference type="Proteomes" id="UP001054857">
    <property type="component" value="Unassembled WGS sequence"/>
</dbReference>
<comment type="caution">
    <text evidence="9">The sequence shown here is derived from an EMBL/GenBank/DDBJ whole genome shotgun (WGS) entry which is preliminary data.</text>
</comment>